<dbReference type="GO" id="GO:0005975">
    <property type="term" value="P:carbohydrate metabolic process"/>
    <property type="evidence" value="ECO:0007669"/>
    <property type="project" value="InterPro"/>
</dbReference>
<keyword evidence="4" id="KW-1185">Reference proteome</keyword>
<evidence type="ECO:0000259" key="2">
    <source>
        <dbReference type="Pfam" id="PF00722"/>
    </source>
</evidence>
<evidence type="ECO:0000256" key="1">
    <source>
        <dbReference type="SAM" id="SignalP"/>
    </source>
</evidence>
<evidence type="ECO:0000313" key="3">
    <source>
        <dbReference type="EMBL" id="NYJ01630.1"/>
    </source>
</evidence>
<feature type="chain" id="PRO_5038886101" description="GH16 domain-containing protein" evidence="1">
    <location>
        <begin position="30"/>
        <end position="296"/>
    </location>
</feature>
<dbReference type="InterPro" id="IPR013320">
    <property type="entry name" value="ConA-like_dom_sf"/>
</dbReference>
<feature type="domain" description="GH16" evidence="2">
    <location>
        <begin position="204"/>
        <end position="270"/>
    </location>
</feature>
<feature type="signal peptide" evidence="1">
    <location>
        <begin position="1"/>
        <end position="29"/>
    </location>
</feature>
<dbReference type="EMBL" id="JACCFP010000001">
    <property type="protein sequence ID" value="NYJ01630.1"/>
    <property type="molecule type" value="Genomic_DNA"/>
</dbReference>
<accession>A0A853C073</accession>
<sequence length="296" mass="32070">MKTTTSRIARGAIMTAALLVGTLILPGTADVSDRAPDARKAGQGTASQNYGWAPSLFDFAWEYGESLTDRPGRGTKRQGRWLDVTTGSGRAARHNGGLMIESKYGIVAPADSGSGDHGTTTLTLQGNPQTYGRWELRGNVWGQNDSGGHYTVRYSLVPEKDPDCTARSITIAQFSRAKDSYSFGAYTPNKKRAWRKSMGGVPQGVRSETNSHAYAVEVGKDHISWFLDGKVVGVVKTKAAIPKVPLTLRLSLIGSNDKEMQHTYVIQDWIRGFPIGKGKQVRSGPGLKAGKHNYPC</sequence>
<dbReference type="GO" id="GO:0004553">
    <property type="term" value="F:hydrolase activity, hydrolyzing O-glycosyl compounds"/>
    <property type="evidence" value="ECO:0007669"/>
    <property type="project" value="InterPro"/>
</dbReference>
<dbReference type="SUPFAM" id="SSF49899">
    <property type="entry name" value="Concanavalin A-like lectins/glucanases"/>
    <property type="match status" value="1"/>
</dbReference>
<keyword evidence="1" id="KW-0732">Signal</keyword>
<reference evidence="3 4" key="1">
    <citation type="submission" date="2020-07" db="EMBL/GenBank/DDBJ databases">
        <title>Sequencing the genomes of 1000 actinobacteria strains.</title>
        <authorList>
            <person name="Klenk H.-P."/>
        </authorList>
    </citation>
    <scope>NUCLEOTIDE SEQUENCE [LARGE SCALE GENOMIC DNA]</scope>
    <source>
        <strain evidence="3 4">DSM 103833</strain>
    </source>
</reference>
<dbReference type="InterPro" id="IPR000757">
    <property type="entry name" value="Beta-glucanase-like"/>
</dbReference>
<dbReference type="AlphaFoldDB" id="A0A853C073"/>
<dbReference type="Pfam" id="PF00722">
    <property type="entry name" value="Glyco_hydro_16"/>
    <property type="match status" value="1"/>
</dbReference>
<evidence type="ECO:0000313" key="4">
    <source>
        <dbReference type="Proteomes" id="UP000530424"/>
    </source>
</evidence>
<comment type="caution">
    <text evidence="3">The sequence shown here is derived from an EMBL/GenBank/DDBJ whole genome shotgun (WGS) entry which is preliminary data.</text>
</comment>
<name>A0A853C073_9ACTN</name>
<gene>
    <name evidence="3" type="ORF">HNR19_002328</name>
</gene>
<protein>
    <recommendedName>
        <fullName evidence="2">GH16 domain-containing protein</fullName>
    </recommendedName>
</protein>
<proteinExistence type="predicted"/>
<dbReference type="Gene3D" id="2.60.120.200">
    <property type="match status" value="1"/>
</dbReference>
<dbReference type="RefSeq" id="WP_179668092.1">
    <property type="nucleotide sequence ID" value="NZ_JACCFP010000001.1"/>
</dbReference>
<dbReference type="Proteomes" id="UP000530424">
    <property type="component" value="Unassembled WGS sequence"/>
</dbReference>
<organism evidence="3 4">
    <name type="scientific">Nocardioides thalensis</name>
    <dbReference type="NCBI Taxonomy" id="1914755"/>
    <lineage>
        <taxon>Bacteria</taxon>
        <taxon>Bacillati</taxon>
        <taxon>Actinomycetota</taxon>
        <taxon>Actinomycetes</taxon>
        <taxon>Propionibacteriales</taxon>
        <taxon>Nocardioidaceae</taxon>
        <taxon>Nocardioides</taxon>
    </lineage>
</organism>